<gene>
    <name evidence="3" type="ORF">FZ041_13970</name>
</gene>
<protein>
    <submittedName>
        <fullName evidence="3">Class I SAM-dependent methyltransferase</fullName>
    </submittedName>
</protein>
<organism evidence="3 4">
    <name type="scientific">Selenomonas caprae</name>
    <dbReference type="NCBI Taxonomy" id="2606905"/>
    <lineage>
        <taxon>Bacteria</taxon>
        <taxon>Bacillati</taxon>
        <taxon>Bacillota</taxon>
        <taxon>Negativicutes</taxon>
        <taxon>Selenomonadales</taxon>
        <taxon>Selenomonadaceae</taxon>
        <taxon>Selenomonas</taxon>
    </lineage>
</organism>
<keyword evidence="4" id="KW-1185">Reference proteome</keyword>
<comment type="caution">
    <text evidence="3">The sequence shown here is derived from an EMBL/GenBank/DDBJ whole genome shotgun (WGS) entry which is preliminary data.</text>
</comment>
<sequence>MELELGDVQTTALIPLAIKANETLRPNARIQDPKAVEIIQALNIDTAPYDKFLSHEGVVARTIMLDRQLKAIIAQAPDTVIVNIGAGFDNRFARMDNGQIWWFDLDLPDSIAARKKAFPEQERVTMLPGNVLESSWCAEVNKVLTGRQSPPVFLAEGLFMYFTLEQIRTLLDTLKNNFPRGILIAEQNSKLMMRNEKHHDTVKSTNAHFRSGTDSAQEIADLTDGIRLLEEHSFNEEMQKYTLRGKLFALLLPKANDRWATFAWGA</sequence>
<dbReference type="GO" id="GO:0008168">
    <property type="term" value="F:methyltransferase activity"/>
    <property type="evidence" value="ECO:0007669"/>
    <property type="project" value="UniProtKB-KW"/>
</dbReference>
<reference evidence="3 4" key="1">
    <citation type="submission" date="2019-08" db="EMBL/GenBank/DDBJ databases">
        <title>Selenomonas sp. mPRGC5 and Selenomonas sp. mPRGC8 isolated from ruminal fluid of dairy goat (Capra hircus).</title>
        <authorList>
            <person name="Poothong S."/>
            <person name="Nuengjamnong C."/>
            <person name="Tanasupawat S."/>
        </authorList>
    </citation>
    <scope>NUCLEOTIDE SEQUENCE [LARGE SCALE GENOMIC DNA]</scope>
    <source>
        <strain evidence="4">mPRGC8</strain>
    </source>
</reference>
<dbReference type="RefSeq" id="WP_149190009.1">
    <property type="nucleotide sequence ID" value="NZ_VTOZ01000045.1"/>
</dbReference>
<dbReference type="PIRSF" id="PIRSF028177">
    <property type="entry name" value="Polyketide_synth_Omtfrase_TcmP"/>
    <property type="match status" value="1"/>
</dbReference>
<keyword evidence="1 3" id="KW-0489">Methyltransferase</keyword>
<dbReference type="EMBL" id="VTOZ01000045">
    <property type="protein sequence ID" value="TYZ26657.1"/>
    <property type="molecule type" value="Genomic_DNA"/>
</dbReference>
<proteinExistence type="predicted"/>
<evidence type="ECO:0000313" key="4">
    <source>
        <dbReference type="Proteomes" id="UP000322783"/>
    </source>
</evidence>
<dbReference type="InterPro" id="IPR029063">
    <property type="entry name" value="SAM-dependent_MTases_sf"/>
</dbReference>
<dbReference type="Pfam" id="PF04072">
    <property type="entry name" value="LCM"/>
    <property type="match status" value="1"/>
</dbReference>
<dbReference type="GO" id="GO:0032259">
    <property type="term" value="P:methylation"/>
    <property type="evidence" value="ECO:0007669"/>
    <property type="project" value="UniProtKB-KW"/>
</dbReference>
<evidence type="ECO:0000256" key="1">
    <source>
        <dbReference type="ARBA" id="ARBA00022603"/>
    </source>
</evidence>
<dbReference type="PANTHER" id="PTHR43619:SF2">
    <property type="entry name" value="S-ADENOSYL-L-METHIONINE-DEPENDENT METHYLTRANSFERASES SUPERFAMILY PROTEIN"/>
    <property type="match status" value="1"/>
</dbReference>
<dbReference type="InterPro" id="IPR016874">
    <property type="entry name" value="TcmP-like"/>
</dbReference>
<evidence type="ECO:0000256" key="2">
    <source>
        <dbReference type="ARBA" id="ARBA00022679"/>
    </source>
</evidence>
<keyword evidence="2 3" id="KW-0808">Transferase</keyword>
<dbReference type="AlphaFoldDB" id="A0A5D6WFM2"/>
<accession>A0A5D6WFM2</accession>
<dbReference type="Proteomes" id="UP000322783">
    <property type="component" value="Unassembled WGS sequence"/>
</dbReference>
<evidence type="ECO:0000313" key="3">
    <source>
        <dbReference type="EMBL" id="TYZ26657.1"/>
    </source>
</evidence>
<dbReference type="SUPFAM" id="SSF53335">
    <property type="entry name" value="S-adenosyl-L-methionine-dependent methyltransferases"/>
    <property type="match status" value="1"/>
</dbReference>
<name>A0A5D6WFM2_9FIRM</name>
<dbReference type="InterPro" id="IPR007213">
    <property type="entry name" value="Ppm1/Ppm2/Tcmp"/>
</dbReference>
<dbReference type="PANTHER" id="PTHR43619">
    <property type="entry name" value="S-ADENOSYL-L-METHIONINE-DEPENDENT METHYLTRANSFERASE YKTD-RELATED"/>
    <property type="match status" value="1"/>
</dbReference>
<dbReference type="Gene3D" id="3.40.50.150">
    <property type="entry name" value="Vaccinia Virus protein VP39"/>
    <property type="match status" value="1"/>
</dbReference>